<dbReference type="OrthoDB" id="5227681at2759"/>
<dbReference type="GO" id="GO:0035091">
    <property type="term" value="F:phosphatidylinositol binding"/>
    <property type="evidence" value="ECO:0007669"/>
    <property type="project" value="InterPro"/>
</dbReference>
<dbReference type="Proteomes" id="UP000332933">
    <property type="component" value="Unassembled WGS sequence"/>
</dbReference>
<accession>A0A485KYH9</accession>
<dbReference type="PANTHER" id="PTHR45827">
    <property type="entry name" value="SORTING NEXIN"/>
    <property type="match status" value="1"/>
</dbReference>
<dbReference type="Gene3D" id="3.30.1520.10">
    <property type="entry name" value="Phox-like domain"/>
    <property type="match status" value="1"/>
</dbReference>
<reference evidence="2" key="2">
    <citation type="submission" date="2019-06" db="EMBL/GenBank/DDBJ databases">
        <title>Genomics analysis of Aphanomyces spp. identifies a new class of oomycete effector associated with host adaptation.</title>
        <authorList>
            <person name="Gaulin E."/>
        </authorList>
    </citation>
    <scope>NUCLEOTIDE SEQUENCE</scope>
    <source>
        <strain evidence="2">CBS 578.67</strain>
    </source>
</reference>
<evidence type="ECO:0000313" key="2">
    <source>
        <dbReference type="EMBL" id="KAF0695970.1"/>
    </source>
</evidence>
<evidence type="ECO:0000313" key="3">
    <source>
        <dbReference type="EMBL" id="VFT90082.1"/>
    </source>
</evidence>
<dbReference type="EMBL" id="VJMH01005440">
    <property type="protein sequence ID" value="KAF0695970.1"/>
    <property type="molecule type" value="Genomic_DNA"/>
</dbReference>
<dbReference type="SUPFAM" id="SSF64268">
    <property type="entry name" value="PX domain"/>
    <property type="match status" value="1"/>
</dbReference>
<protein>
    <submittedName>
        <fullName evidence="3">Aste57867_13242 protein</fullName>
    </submittedName>
</protein>
<proteinExistence type="predicted"/>
<keyword evidence="4" id="KW-1185">Reference proteome</keyword>
<dbReference type="GO" id="GO:0005886">
    <property type="term" value="C:plasma membrane"/>
    <property type="evidence" value="ECO:0007669"/>
    <property type="project" value="TreeGrafter"/>
</dbReference>
<sequence length="443" mass="50266">MFSSLTTSSKAADATTASMCAMKLCHGSKWSLPDHEDWCTQTTRNPIILTVSDPETKGSLLKKHTTYAVRQDNNNLTVRRRFSDFEWLQSTLAARYIGMVIPSLPEKNVYKTESFIRSRMRGLTIFLNQMMRSPYLRQDTSVVGFLTVLDDGEWDQVKKSTSVMENAGGGHLRWMQCLLNTDVPEDTEKFVVGIKRDVEQVEKVCMDIALCTKRLGDKCASLSKDVSEMHLLFNQWKNIEFNACDDKHEQLNAMLSTSTTMMGGWHDVHYHQPIVHDLMLHEGLKYIALQVKDFKEILKLRDSTIMQFEKNKQQALSPQKANSIFARVEPTAAELEASAYRYEHTIGCINRALFFSEAKRLKALKTELLRETMGLFACAEYQVAKRMASMWSGFLAASEIDQKVARILHVPPLIPSFLQEMMLAAKGVLDAADAKVEAVEIEN</sequence>
<dbReference type="PROSITE" id="PS50195">
    <property type="entry name" value="PX"/>
    <property type="match status" value="1"/>
</dbReference>
<organism evidence="3 4">
    <name type="scientific">Aphanomyces stellatus</name>
    <dbReference type="NCBI Taxonomy" id="120398"/>
    <lineage>
        <taxon>Eukaryota</taxon>
        <taxon>Sar</taxon>
        <taxon>Stramenopiles</taxon>
        <taxon>Oomycota</taxon>
        <taxon>Saprolegniomycetes</taxon>
        <taxon>Saprolegniales</taxon>
        <taxon>Verrucalvaceae</taxon>
        <taxon>Aphanomyces</taxon>
    </lineage>
</organism>
<dbReference type="Pfam" id="PF00787">
    <property type="entry name" value="PX"/>
    <property type="match status" value="1"/>
</dbReference>
<evidence type="ECO:0000259" key="1">
    <source>
        <dbReference type="PROSITE" id="PS50195"/>
    </source>
</evidence>
<dbReference type="GO" id="GO:0031410">
    <property type="term" value="C:cytoplasmic vesicle"/>
    <property type="evidence" value="ECO:0007669"/>
    <property type="project" value="TreeGrafter"/>
</dbReference>
<reference evidence="3 4" key="1">
    <citation type="submission" date="2019-03" db="EMBL/GenBank/DDBJ databases">
        <authorList>
            <person name="Gaulin E."/>
            <person name="Dumas B."/>
        </authorList>
    </citation>
    <scope>NUCLEOTIDE SEQUENCE [LARGE SCALE GENOMIC DNA]</scope>
    <source>
        <strain evidence="3">CBS 568.67</strain>
    </source>
</reference>
<dbReference type="InterPro" id="IPR036871">
    <property type="entry name" value="PX_dom_sf"/>
</dbReference>
<dbReference type="InterPro" id="IPR001683">
    <property type="entry name" value="PX_dom"/>
</dbReference>
<feature type="domain" description="PX" evidence="1">
    <location>
        <begin position="45"/>
        <end position="153"/>
    </location>
</feature>
<dbReference type="SMART" id="SM00312">
    <property type="entry name" value="PX"/>
    <property type="match status" value="1"/>
</dbReference>
<dbReference type="EMBL" id="CAADRA010005461">
    <property type="protein sequence ID" value="VFT90082.1"/>
    <property type="molecule type" value="Genomic_DNA"/>
</dbReference>
<dbReference type="GO" id="GO:0097320">
    <property type="term" value="P:plasma membrane tubulation"/>
    <property type="evidence" value="ECO:0007669"/>
    <property type="project" value="TreeGrafter"/>
</dbReference>
<dbReference type="AlphaFoldDB" id="A0A485KYH9"/>
<dbReference type="GO" id="GO:0016197">
    <property type="term" value="P:endosomal transport"/>
    <property type="evidence" value="ECO:0007669"/>
    <property type="project" value="TreeGrafter"/>
</dbReference>
<dbReference type="PANTHER" id="PTHR45827:SF1">
    <property type="entry name" value="SORTING NEXIN"/>
    <property type="match status" value="1"/>
</dbReference>
<dbReference type="GO" id="GO:0006897">
    <property type="term" value="P:endocytosis"/>
    <property type="evidence" value="ECO:0007669"/>
    <property type="project" value="TreeGrafter"/>
</dbReference>
<evidence type="ECO:0000313" key="4">
    <source>
        <dbReference type="Proteomes" id="UP000332933"/>
    </source>
</evidence>
<dbReference type="Gene3D" id="1.20.1270.60">
    <property type="entry name" value="Arfaptin homology (AH) domain/BAR domain"/>
    <property type="match status" value="1"/>
</dbReference>
<gene>
    <name evidence="3" type="primary">Aste57867_13242</name>
    <name evidence="2" type="ORF">As57867_013193</name>
    <name evidence="3" type="ORF">ASTE57867_13242</name>
</gene>
<dbReference type="InterPro" id="IPR027267">
    <property type="entry name" value="AH/BAR_dom_sf"/>
</dbReference>
<name>A0A485KYH9_9STRA</name>